<comment type="caution">
    <text evidence="2">The sequence shown here is derived from an EMBL/GenBank/DDBJ whole genome shotgun (WGS) entry which is preliminary data.</text>
</comment>
<dbReference type="OrthoDB" id="263547at2759"/>
<dbReference type="RefSeq" id="XP_067179707.1">
    <property type="nucleotide sequence ID" value="XM_067323072.1"/>
</dbReference>
<reference evidence="2 3" key="1">
    <citation type="submission" date="2021-03" db="EMBL/GenBank/DDBJ databases">
        <title>Leishmania (Mundinia) martiniquensis Genome sequencing and assembly.</title>
        <authorList>
            <person name="Almutairi H."/>
            <person name="Gatherer D."/>
        </authorList>
    </citation>
    <scope>NUCLEOTIDE SEQUENCE [LARGE SCALE GENOMIC DNA]</scope>
    <source>
        <strain evidence="2">LSCM1</strain>
    </source>
</reference>
<proteinExistence type="predicted"/>
<evidence type="ECO:0000313" key="3">
    <source>
        <dbReference type="Proteomes" id="UP000673552"/>
    </source>
</evidence>
<evidence type="ECO:0000256" key="1">
    <source>
        <dbReference type="SAM" id="MobiDB-lite"/>
    </source>
</evidence>
<dbReference type="AlphaFoldDB" id="A0A836HRH5"/>
<name>A0A836HRH5_9TRYP</name>
<dbReference type="KEGG" id="lmat:92515584"/>
<sequence length="229" mass="25344">MRGRQRGATKRDAGALQRREDVFFRLSRWSPASLSSSAFEAVAAHLQEEEAQCTFLPRVNHTHDAALMHWAAGSNVFTRLYGHAKCLQQQCEEAAEAKRKADAAEIDEWHATFPQMPFPRHLCTRPRVIEDHVVDSATAGAAPPAFHPTASTPKRRTWIVSALHAERQSAHAAATDRSTRSEDSRPSVVSQESTVLSVARANVWLSRMRIAHRSRAHTRNVGNGTASAP</sequence>
<accession>A0A836HRH5</accession>
<evidence type="ECO:0000313" key="2">
    <source>
        <dbReference type="EMBL" id="KAG5481600.1"/>
    </source>
</evidence>
<feature type="region of interest" description="Disordered" evidence="1">
    <location>
        <begin position="165"/>
        <end position="192"/>
    </location>
</feature>
<organism evidence="2 3">
    <name type="scientific">Leishmania martiniquensis</name>
    <dbReference type="NCBI Taxonomy" id="1580590"/>
    <lineage>
        <taxon>Eukaryota</taxon>
        <taxon>Discoba</taxon>
        <taxon>Euglenozoa</taxon>
        <taxon>Kinetoplastea</taxon>
        <taxon>Metakinetoplastina</taxon>
        <taxon>Trypanosomatida</taxon>
        <taxon>Trypanosomatidae</taxon>
        <taxon>Leishmaniinae</taxon>
        <taxon>Leishmania</taxon>
    </lineage>
</organism>
<gene>
    <name evidence="2" type="ORF">LSCM1_05624</name>
</gene>
<dbReference type="Proteomes" id="UP000673552">
    <property type="component" value="Chromosome 17"/>
</dbReference>
<protein>
    <submittedName>
        <fullName evidence="2">Uncharacterized protein</fullName>
    </submittedName>
</protein>
<dbReference type="GeneID" id="92515584"/>
<dbReference type="EMBL" id="JAFEUZ010000017">
    <property type="protein sequence ID" value="KAG5481600.1"/>
    <property type="molecule type" value="Genomic_DNA"/>
</dbReference>
<keyword evidence="3" id="KW-1185">Reference proteome</keyword>